<proteinExistence type="predicted"/>
<name>A0ABT8C562_9BACT</name>
<feature type="transmembrane region" description="Helical" evidence="1">
    <location>
        <begin position="76"/>
        <end position="94"/>
    </location>
</feature>
<keyword evidence="1" id="KW-1133">Transmembrane helix</keyword>
<evidence type="ECO:0000313" key="3">
    <source>
        <dbReference type="Proteomes" id="UP001236663"/>
    </source>
</evidence>
<sequence>MMKDRLDQLLEKYWEGASSLSEEEEMKALLEQVPGYEQEKSFFLGVAEIKKIKSTLSSTPDFREIPAPGKRGFIKGWMKIAATVILLAGFGFLIRQYQVQQEKEAQAQAYFEVMEAFSLIQQNLQKGEKEMEVMDDLKYLNAPHQMFNFNDLKYE</sequence>
<dbReference type="Proteomes" id="UP001236663">
    <property type="component" value="Unassembled WGS sequence"/>
</dbReference>
<keyword evidence="1" id="KW-0472">Membrane</keyword>
<dbReference type="EMBL" id="JAUFQS010000007">
    <property type="protein sequence ID" value="MDN3687904.1"/>
    <property type="molecule type" value="Genomic_DNA"/>
</dbReference>
<dbReference type="RefSeq" id="WP_163384345.1">
    <property type="nucleotide sequence ID" value="NZ_JAUFQS010000007.1"/>
</dbReference>
<organism evidence="2 3">
    <name type="scientific">Cyclobacterium jeungdonense</name>
    <dbReference type="NCBI Taxonomy" id="708087"/>
    <lineage>
        <taxon>Bacteria</taxon>
        <taxon>Pseudomonadati</taxon>
        <taxon>Bacteroidota</taxon>
        <taxon>Cytophagia</taxon>
        <taxon>Cytophagales</taxon>
        <taxon>Cyclobacteriaceae</taxon>
        <taxon>Cyclobacterium</taxon>
    </lineage>
</organism>
<evidence type="ECO:0000256" key="1">
    <source>
        <dbReference type="SAM" id="Phobius"/>
    </source>
</evidence>
<keyword evidence="1" id="KW-0812">Transmembrane</keyword>
<reference evidence="3" key="1">
    <citation type="journal article" date="2019" name="Int. J. Syst. Evol. Microbiol.">
        <title>The Global Catalogue of Microorganisms (GCM) 10K type strain sequencing project: providing services to taxonomists for standard genome sequencing and annotation.</title>
        <authorList>
            <consortium name="The Broad Institute Genomics Platform"/>
            <consortium name="The Broad Institute Genome Sequencing Center for Infectious Disease"/>
            <person name="Wu L."/>
            <person name="Ma J."/>
        </authorList>
    </citation>
    <scope>NUCLEOTIDE SEQUENCE [LARGE SCALE GENOMIC DNA]</scope>
    <source>
        <strain evidence="3">CECT 7706</strain>
    </source>
</reference>
<evidence type="ECO:0000313" key="2">
    <source>
        <dbReference type="EMBL" id="MDN3687904.1"/>
    </source>
</evidence>
<accession>A0ABT8C562</accession>
<gene>
    <name evidence="2" type="ORF">QWZ15_08690</name>
</gene>
<protein>
    <recommendedName>
        <fullName evidence="4">Anti-sigma factor</fullName>
    </recommendedName>
</protein>
<keyword evidence="3" id="KW-1185">Reference proteome</keyword>
<comment type="caution">
    <text evidence="2">The sequence shown here is derived from an EMBL/GenBank/DDBJ whole genome shotgun (WGS) entry which is preliminary data.</text>
</comment>
<evidence type="ECO:0008006" key="4">
    <source>
        <dbReference type="Google" id="ProtNLM"/>
    </source>
</evidence>